<sequence length="187" mass="20612">MRKIAVITEPGVFDAWAAVRLLGEAMGLHAYNVGDLCRTAVQGGTAWGQRFANHMQAGELVPDEVLAEFVADTLARSPGRWVLFGYPRTVRHAELLAEHGHPPEIVIQALLDERRIGQDWRLAAKRDQFPQILAEHRLRVAPVQAFYRSSEAFHALHQSGSVEDLAAGLQAIVFDTGSRPSGPDPVY</sequence>
<dbReference type="Gene3D" id="3.40.50.300">
    <property type="entry name" value="P-loop containing nucleotide triphosphate hydrolases"/>
    <property type="match status" value="1"/>
</dbReference>
<protein>
    <recommendedName>
        <fullName evidence="6">Adenylate kinase</fullName>
        <ecNumber evidence="6">2.7.4.3</ecNumber>
    </recommendedName>
</protein>
<keyword evidence="4 5" id="KW-0418">Kinase</keyword>
<gene>
    <name evidence="7" type="ORF">QLQ12_02620</name>
</gene>
<accession>A0ABT6WCN5</accession>
<evidence type="ECO:0000256" key="4">
    <source>
        <dbReference type="ARBA" id="ARBA00022777"/>
    </source>
</evidence>
<comment type="subcellular location">
    <subcellularLocation>
        <location evidence="6">Cytoplasm</location>
    </subcellularLocation>
</comment>
<dbReference type="RefSeq" id="WP_282756882.1">
    <property type="nucleotide sequence ID" value="NZ_JASCTH010000001.1"/>
</dbReference>
<evidence type="ECO:0000256" key="3">
    <source>
        <dbReference type="ARBA" id="ARBA00022741"/>
    </source>
</evidence>
<dbReference type="InterPro" id="IPR027417">
    <property type="entry name" value="P-loop_NTPase"/>
</dbReference>
<evidence type="ECO:0000256" key="5">
    <source>
        <dbReference type="RuleBase" id="RU003330"/>
    </source>
</evidence>
<name>A0ABT6WCN5_9ACTN</name>
<evidence type="ECO:0000313" key="8">
    <source>
        <dbReference type="Proteomes" id="UP001241758"/>
    </source>
</evidence>
<comment type="subunit">
    <text evidence="6">Monomer.</text>
</comment>
<evidence type="ECO:0000256" key="6">
    <source>
        <dbReference type="RuleBase" id="RU003331"/>
    </source>
</evidence>
<comment type="similarity">
    <text evidence="5">Belongs to the adenylate kinase family.</text>
</comment>
<keyword evidence="6" id="KW-0067">ATP-binding</keyword>
<proteinExistence type="inferred from homology"/>
<comment type="caution">
    <text evidence="7">The sequence shown here is derived from an EMBL/GenBank/DDBJ whole genome shotgun (WGS) entry which is preliminary data.</text>
</comment>
<evidence type="ECO:0000256" key="1">
    <source>
        <dbReference type="ARBA" id="ARBA00022679"/>
    </source>
</evidence>
<keyword evidence="3 6" id="KW-0547">Nucleotide-binding</keyword>
<dbReference type="Pfam" id="PF00406">
    <property type="entry name" value="ADK"/>
    <property type="match status" value="1"/>
</dbReference>
<evidence type="ECO:0000313" key="7">
    <source>
        <dbReference type="EMBL" id="MDI6097492.1"/>
    </source>
</evidence>
<organism evidence="7 8">
    <name type="scientific">Actinoplanes sandaracinus</name>
    <dbReference type="NCBI Taxonomy" id="3045177"/>
    <lineage>
        <taxon>Bacteria</taxon>
        <taxon>Bacillati</taxon>
        <taxon>Actinomycetota</taxon>
        <taxon>Actinomycetes</taxon>
        <taxon>Micromonosporales</taxon>
        <taxon>Micromonosporaceae</taxon>
        <taxon>Actinoplanes</taxon>
    </lineage>
</organism>
<dbReference type="GO" id="GO:0016301">
    <property type="term" value="F:kinase activity"/>
    <property type="evidence" value="ECO:0007669"/>
    <property type="project" value="UniProtKB-KW"/>
</dbReference>
<dbReference type="InterPro" id="IPR000850">
    <property type="entry name" value="Adenylat/UMP-CMP_kin"/>
</dbReference>
<dbReference type="EMBL" id="JASCTH010000001">
    <property type="protein sequence ID" value="MDI6097492.1"/>
    <property type="molecule type" value="Genomic_DNA"/>
</dbReference>
<dbReference type="PANTHER" id="PTHR23359">
    <property type="entry name" value="NUCLEOTIDE KINASE"/>
    <property type="match status" value="1"/>
</dbReference>
<reference evidence="7 8" key="1">
    <citation type="submission" date="2023-05" db="EMBL/GenBank/DDBJ databases">
        <title>Actinoplanes sp. NEAU-A12 genome sequencing.</title>
        <authorList>
            <person name="Wang Z.-S."/>
        </authorList>
    </citation>
    <scope>NUCLEOTIDE SEQUENCE [LARGE SCALE GENOMIC DNA]</scope>
    <source>
        <strain evidence="7 8">NEAU-A12</strain>
    </source>
</reference>
<keyword evidence="1 5" id="KW-0808">Transferase</keyword>
<dbReference type="PRINTS" id="PR00094">
    <property type="entry name" value="ADENYLTKNASE"/>
</dbReference>
<dbReference type="SUPFAM" id="SSF52540">
    <property type="entry name" value="P-loop containing nucleoside triphosphate hydrolases"/>
    <property type="match status" value="1"/>
</dbReference>
<keyword evidence="8" id="KW-1185">Reference proteome</keyword>
<evidence type="ECO:0000256" key="2">
    <source>
        <dbReference type="ARBA" id="ARBA00022727"/>
    </source>
</evidence>
<dbReference type="EC" id="2.7.4.3" evidence="6"/>
<comment type="catalytic activity">
    <reaction evidence="6">
        <text>AMP + ATP = 2 ADP</text>
        <dbReference type="Rhea" id="RHEA:12973"/>
        <dbReference type="ChEBI" id="CHEBI:30616"/>
        <dbReference type="ChEBI" id="CHEBI:456215"/>
        <dbReference type="ChEBI" id="CHEBI:456216"/>
        <dbReference type="EC" id="2.7.4.3"/>
    </reaction>
</comment>
<dbReference type="Proteomes" id="UP001241758">
    <property type="component" value="Unassembled WGS sequence"/>
</dbReference>
<keyword evidence="2" id="KW-0545">Nucleotide biosynthesis</keyword>